<keyword evidence="6" id="KW-0325">Glycoprotein</keyword>
<reference evidence="10" key="1">
    <citation type="journal article" date="2023" name="Mol. Phylogenet. Evol.">
        <title>Genome-scale phylogeny and comparative genomics of the fungal order Sordariales.</title>
        <authorList>
            <person name="Hensen N."/>
            <person name="Bonometti L."/>
            <person name="Westerberg I."/>
            <person name="Brannstrom I.O."/>
            <person name="Guillou S."/>
            <person name="Cros-Aarteil S."/>
            <person name="Calhoun S."/>
            <person name="Haridas S."/>
            <person name="Kuo A."/>
            <person name="Mondo S."/>
            <person name="Pangilinan J."/>
            <person name="Riley R."/>
            <person name="LaButti K."/>
            <person name="Andreopoulos B."/>
            <person name="Lipzen A."/>
            <person name="Chen C."/>
            <person name="Yan M."/>
            <person name="Daum C."/>
            <person name="Ng V."/>
            <person name="Clum A."/>
            <person name="Steindorff A."/>
            <person name="Ohm R.A."/>
            <person name="Martin F."/>
            <person name="Silar P."/>
            <person name="Natvig D.O."/>
            <person name="Lalanne C."/>
            <person name="Gautier V."/>
            <person name="Ament-Velasquez S.L."/>
            <person name="Kruys A."/>
            <person name="Hutchinson M.I."/>
            <person name="Powell A.J."/>
            <person name="Barry K."/>
            <person name="Miller A.N."/>
            <person name="Grigoriev I.V."/>
            <person name="Debuchy R."/>
            <person name="Gladieux P."/>
            <person name="Hiltunen Thoren M."/>
            <person name="Johannesson H."/>
        </authorList>
    </citation>
    <scope>NUCLEOTIDE SEQUENCE</scope>
    <source>
        <strain evidence="10">CBS 141.50</strain>
    </source>
</reference>
<evidence type="ECO:0000313" key="10">
    <source>
        <dbReference type="EMBL" id="KAK4147663.1"/>
    </source>
</evidence>
<dbReference type="EMBL" id="MU853555">
    <property type="protein sequence ID" value="KAK4147663.1"/>
    <property type="molecule type" value="Genomic_DNA"/>
</dbReference>
<dbReference type="Proteomes" id="UP001302676">
    <property type="component" value="Unassembled WGS sequence"/>
</dbReference>
<dbReference type="GO" id="GO:0005886">
    <property type="term" value="C:plasma membrane"/>
    <property type="evidence" value="ECO:0007669"/>
    <property type="project" value="TreeGrafter"/>
</dbReference>
<feature type="transmembrane region" description="Helical" evidence="8">
    <location>
        <begin position="254"/>
        <end position="273"/>
    </location>
</feature>
<evidence type="ECO:0000256" key="8">
    <source>
        <dbReference type="SAM" id="Phobius"/>
    </source>
</evidence>
<dbReference type="Gene3D" id="1.20.1720.10">
    <property type="entry name" value="Multidrug resistance protein D"/>
    <property type="match status" value="1"/>
</dbReference>
<feature type="transmembrane region" description="Helical" evidence="8">
    <location>
        <begin position="184"/>
        <end position="202"/>
    </location>
</feature>
<dbReference type="PANTHER" id="PTHR23501">
    <property type="entry name" value="MAJOR FACILITATOR SUPERFAMILY"/>
    <property type="match status" value="1"/>
</dbReference>
<dbReference type="PANTHER" id="PTHR23501:SF187">
    <property type="entry name" value="MAJOR FACILITATOR SUPERFAMILY (MFS) PROFILE DOMAIN-CONTAINING PROTEIN"/>
    <property type="match status" value="1"/>
</dbReference>
<feature type="transmembrane region" description="Helical" evidence="8">
    <location>
        <begin position="151"/>
        <end position="172"/>
    </location>
</feature>
<reference evidence="10" key="2">
    <citation type="submission" date="2023-05" db="EMBL/GenBank/DDBJ databases">
        <authorList>
            <consortium name="Lawrence Berkeley National Laboratory"/>
            <person name="Steindorff A."/>
            <person name="Hensen N."/>
            <person name="Bonometti L."/>
            <person name="Westerberg I."/>
            <person name="Brannstrom I.O."/>
            <person name="Guillou S."/>
            <person name="Cros-Aarteil S."/>
            <person name="Calhoun S."/>
            <person name="Haridas S."/>
            <person name="Kuo A."/>
            <person name="Mondo S."/>
            <person name="Pangilinan J."/>
            <person name="Riley R."/>
            <person name="Labutti K."/>
            <person name="Andreopoulos B."/>
            <person name="Lipzen A."/>
            <person name="Chen C."/>
            <person name="Yanf M."/>
            <person name="Daum C."/>
            <person name="Ng V."/>
            <person name="Clum A."/>
            <person name="Ohm R."/>
            <person name="Martin F."/>
            <person name="Silar P."/>
            <person name="Natvig D."/>
            <person name="Lalanne C."/>
            <person name="Gautier V."/>
            <person name="Ament-Velasquez S.L."/>
            <person name="Kruys A."/>
            <person name="Hutchinson M.I."/>
            <person name="Powell A.J."/>
            <person name="Barry K."/>
            <person name="Miller A.N."/>
            <person name="Grigoriev I.V."/>
            <person name="Debuchy R."/>
            <person name="Gladieux P."/>
            <person name="Thoren M.H."/>
            <person name="Johannesson H."/>
        </authorList>
    </citation>
    <scope>NUCLEOTIDE SEQUENCE</scope>
    <source>
        <strain evidence="10">CBS 141.50</strain>
    </source>
</reference>
<feature type="transmembrane region" description="Helical" evidence="8">
    <location>
        <begin position="577"/>
        <end position="595"/>
    </location>
</feature>
<dbReference type="InterPro" id="IPR011701">
    <property type="entry name" value="MFS"/>
</dbReference>
<name>A0AAN6VA56_9PEZI</name>
<feature type="compositionally biased region" description="Polar residues" evidence="7">
    <location>
        <begin position="1"/>
        <end position="11"/>
    </location>
</feature>
<feature type="transmembrane region" description="Helical" evidence="8">
    <location>
        <begin position="364"/>
        <end position="383"/>
    </location>
</feature>
<dbReference type="AlphaFoldDB" id="A0AAN6VA56"/>
<feature type="region of interest" description="Disordered" evidence="7">
    <location>
        <begin position="606"/>
        <end position="634"/>
    </location>
</feature>
<dbReference type="Pfam" id="PF07690">
    <property type="entry name" value="MFS_1"/>
    <property type="match status" value="1"/>
</dbReference>
<sequence length="634" mass="66754">MALPDNTSLSPHSLPAEKDASDSADTNTTDINNADNTTTTTTATDPPTGHTLRFRAVIASLAFTALCSSLEGTIITSALPTIAADLSQNPTKSSSTIWIPNAYFLATVAMLPLMAQAANLFGRRWLTLLSVGLFTLGSGICGGATTMGMVIGGRVVQGLGGGGIALMINIVLSDLVPLRQRGKYMAIVQMVSAVGAALGPFLGGLLTERSSWRWVFYINLPIGGTSFIALFLFLRISHPQLPTSLTTKLARIDLPGTALFLAATVSILLGLTWGGTLHPWSSAPVLAPLLLGFAGLALFTTYEWTLATHPSLPPPRVLLADRTAIVVLGVTFLTTLCTYWAFYFAPLYFQAVQAKSVLQAGLDALPLFAGLFPFAIVGGLVMGRTGRYKPLHLVGTGLLTVAFGLFSLLGEESSTAAWACFQLVGAIGAGLPVAVLLPAMQASLRGVATATPSRPNPNPDLDLTALATGIWTFTRAFATVWGVTIPAALFNNACATRAASSIASSIALASSSPSSQQAAEEAAMATAAATSELVRVLAPLRDGRAYQFATRAFLMEGIRDEGVREVVRGVFRDSIRVVWYAGIGFAGAAWLLVWLEKEVPLRTTVDSQYGLEEGQKKGGDEEVGRKSEEKGDTV</sequence>
<feature type="transmembrane region" description="Helical" evidence="8">
    <location>
        <begin position="285"/>
        <end position="302"/>
    </location>
</feature>
<dbReference type="PRINTS" id="PR01036">
    <property type="entry name" value="TCRTETB"/>
</dbReference>
<feature type="domain" description="Major facilitator superfamily (MFS) profile" evidence="9">
    <location>
        <begin position="57"/>
        <end position="516"/>
    </location>
</feature>
<keyword evidence="11" id="KW-1185">Reference proteome</keyword>
<evidence type="ECO:0000256" key="3">
    <source>
        <dbReference type="ARBA" id="ARBA00022692"/>
    </source>
</evidence>
<feature type="transmembrane region" description="Helical" evidence="8">
    <location>
        <begin position="125"/>
        <end position="145"/>
    </location>
</feature>
<comment type="subcellular location">
    <subcellularLocation>
        <location evidence="1">Membrane</location>
        <topology evidence="1">Multi-pass membrane protein</topology>
    </subcellularLocation>
</comment>
<evidence type="ECO:0000256" key="7">
    <source>
        <dbReference type="SAM" id="MobiDB-lite"/>
    </source>
</evidence>
<evidence type="ECO:0000256" key="1">
    <source>
        <dbReference type="ARBA" id="ARBA00004141"/>
    </source>
</evidence>
<feature type="transmembrane region" description="Helical" evidence="8">
    <location>
        <begin position="323"/>
        <end position="344"/>
    </location>
</feature>
<dbReference type="RefSeq" id="XP_062641034.1">
    <property type="nucleotide sequence ID" value="XM_062782612.1"/>
</dbReference>
<gene>
    <name evidence="10" type="ORF">C8A04DRAFT_33813</name>
</gene>
<protein>
    <submittedName>
        <fullName evidence="10">MFS-type transporter ucsD</fullName>
    </submittedName>
</protein>
<dbReference type="PROSITE" id="PS50850">
    <property type="entry name" value="MFS"/>
    <property type="match status" value="1"/>
</dbReference>
<feature type="transmembrane region" description="Helical" evidence="8">
    <location>
        <begin position="390"/>
        <end position="410"/>
    </location>
</feature>
<feature type="transmembrane region" description="Helical" evidence="8">
    <location>
        <begin position="416"/>
        <end position="437"/>
    </location>
</feature>
<feature type="compositionally biased region" description="Low complexity" evidence="7">
    <location>
        <begin position="23"/>
        <end position="47"/>
    </location>
</feature>
<dbReference type="GeneID" id="87819225"/>
<evidence type="ECO:0000259" key="9">
    <source>
        <dbReference type="PROSITE" id="PS50850"/>
    </source>
</evidence>
<dbReference type="InterPro" id="IPR036259">
    <property type="entry name" value="MFS_trans_sf"/>
</dbReference>
<feature type="region of interest" description="Disordered" evidence="7">
    <location>
        <begin position="1"/>
        <end position="47"/>
    </location>
</feature>
<feature type="compositionally biased region" description="Basic and acidic residues" evidence="7">
    <location>
        <begin position="613"/>
        <end position="634"/>
    </location>
</feature>
<feature type="transmembrane region" description="Helical" evidence="8">
    <location>
        <begin position="95"/>
        <end position="113"/>
    </location>
</feature>
<keyword evidence="5 8" id="KW-0472">Membrane</keyword>
<dbReference type="Gene3D" id="1.20.1250.20">
    <property type="entry name" value="MFS general substrate transporter like domains"/>
    <property type="match status" value="1"/>
</dbReference>
<evidence type="ECO:0000313" key="11">
    <source>
        <dbReference type="Proteomes" id="UP001302676"/>
    </source>
</evidence>
<comment type="caution">
    <text evidence="10">The sequence shown here is derived from an EMBL/GenBank/DDBJ whole genome shotgun (WGS) entry which is preliminary data.</text>
</comment>
<accession>A0AAN6VA56</accession>
<evidence type="ECO:0000256" key="4">
    <source>
        <dbReference type="ARBA" id="ARBA00022989"/>
    </source>
</evidence>
<keyword evidence="4 8" id="KW-1133">Transmembrane helix</keyword>
<dbReference type="InterPro" id="IPR020846">
    <property type="entry name" value="MFS_dom"/>
</dbReference>
<dbReference type="GO" id="GO:0022857">
    <property type="term" value="F:transmembrane transporter activity"/>
    <property type="evidence" value="ECO:0007669"/>
    <property type="project" value="InterPro"/>
</dbReference>
<evidence type="ECO:0000256" key="5">
    <source>
        <dbReference type="ARBA" id="ARBA00023136"/>
    </source>
</evidence>
<feature type="transmembrane region" description="Helical" evidence="8">
    <location>
        <begin position="56"/>
        <end position="83"/>
    </location>
</feature>
<organism evidence="10 11">
    <name type="scientific">Dichotomopilus funicola</name>
    <dbReference type="NCBI Taxonomy" id="1934379"/>
    <lineage>
        <taxon>Eukaryota</taxon>
        <taxon>Fungi</taxon>
        <taxon>Dikarya</taxon>
        <taxon>Ascomycota</taxon>
        <taxon>Pezizomycotina</taxon>
        <taxon>Sordariomycetes</taxon>
        <taxon>Sordariomycetidae</taxon>
        <taxon>Sordariales</taxon>
        <taxon>Chaetomiaceae</taxon>
        <taxon>Dichotomopilus</taxon>
    </lineage>
</organism>
<keyword evidence="3 8" id="KW-0812">Transmembrane</keyword>
<proteinExistence type="predicted"/>
<evidence type="ECO:0000256" key="2">
    <source>
        <dbReference type="ARBA" id="ARBA00022448"/>
    </source>
</evidence>
<dbReference type="SUPFAM" id="SSF103473">
    <property type="entry name" value="MFS general substrate transporter"/>
    <property type="match status" value="1"/>
</dbReference>
<feature type="transmembrane region" description="Helical" evidence="8">
    <location>
        <begin position="214"/>
        <end position="234"/>
    </location>
</feature>
<evidence type="ECO:0000256" key="6">
    <source>
        <dbReference type="ARBA" id="ARBA00023180"/>
    </source>
</evidence>
<keyword evidence="2" id="KW-0813">Transport</keyword>